<dbReference type="SUPFAM" id="SSF52540">
    <property type="entry name" value="P-loop containing nucleoside triphosphate hydrolases"/>
    <property type="match status" value="1"/>
</dbReference>
<feature type="coiled-coil region" evidence="1">
    <location>
        <begin position="344"/>
        <end position="432"/>
    </location>
</feature>
<dbReference type="InterPro" id="IPR049945">
    <property type="entry name" value="AAA_22"/>
</dbReference>
<feature type="domain" description="ORC1/DEAH AAA+ ATPase" evidence="2">
    <location>
        <begin position="30"/>
        <end position="152"/>
    </location>
</feature>
<reference evidence="3 4" key="1">
    <citation type="submission" date="2019-06" db="EMBL/GenBank/DDBJ databases">
        <title>Genome sequence of Litorilinea aerophila BAA-2444.</title>
        <authorList>
            <person name="Maclea K.S."/>
            <person name="Maurais E.G."/>
            <person name="Iannazzi L.C."/>
        </authorList>
    </citation>
    <scope>NUCLEOTIDE SEQUENCE [LARGE SCALE GENOMIC DNA]</scope>
    <source>
        <strain evidence="3 4">ATCC BAA-2444</strain>
    </source>
</reference>
<dbReference type="Pfam" id="PF13401">
    <property type="entry name" value="AAA_22"/>
    <property type="match status" value="1"/>
</dbReference>
<dbReference type="Proteomes" id="UP000317371">
    <property type="component" value="Unassembled WGS sequence"/>
</dbReference>
<sequence>MRNPYIVGRWVRGSNHYGRQRLIQYLLESHDTATWMVGTRRMGKTSVLRQLELLTDRPESELVPLFWDLQGCGSMEDLSYELSFALEDVAERFAAHQIDVETLAGQDAVTILRRLARQLNQQGKRLFLLVDEAEVLLEITDREPQGLARLRKAFMEGRQRTIITSTKLLARLNDLSAGWTTSPFLFGFSLVNLWKLDVNASVALIRQTQSPEPVQVDDQTVEDILTHTNRHPYLIQYLCQRLFQVSEAGQGYLRPVEDEDLMADHILSGFFQIDFRYLTTIERRLLLAVAQMTVARETDILAALSDEAPARIKMFLYGLDKLGYLRQVYGQWALGNEFLARWVRDHLEELRHQLDSNIDEAAHERLLTIGHQTELAYLQGEVVRLQQELAALRSRQTPHLDRAEARYLAQEIARVAADLEDARSELARIRLDRG</sequence>
<dbReference type="InterPro" id="IPR027417">
    <property type="entry name" value="P-loop_NTPase"/>
</dbReference>
<dbReference type="RefSeq" id="WP_141611435.1">
    <property type="nucleotide sequence ID" value="NZ_VIGC02000025.1"/>
</dbReference>
<evidence type="ECO:0000313" key="3">
    <source>
        <dbReference type="EMBL" id="TQE94328.1"/>
    </source>
</evidence>
<name>A0A540VC33_9CHLR</name>
<dbReference type="GO" id="GO:0016887">
    <property type="term" value="F:ATP hydrolysis activity"/>
    <property type="evidence" value="ECO:0007669"/>
    <property type="project" value="InterPro"/>
</dbReference>
<gene>
    <name evidence="3" type="ORF">FKZ61_17435</name>
</gene>
<dbReference type="Gene3D" id="3.40.50.300">
    <property type="entry name" value="P-loop containing nucleotide triphosphate hydrolases"/>
    <property type="match status" value="1"/>
</dbReference>
<evidence type="ECO:0000313" key="4">
    <source>
        <dbReference type="Proteomes" id="UP000317371"/>
    </source>
</evidence>
<dbReference type="OrthoDB" id="144835at2"/>
<organism evidence="3 4">
    <name type="scientific">Litorilinea aerophila</name>
    <dbReference type="NCBI Taxonomy" id="1204385"/>
    <lineage>
        <taxon>Bacteria</taxon>
        <taxon>Bacillati</taxon>
        <taxon>Chloroflexota</taxon>
        <taxon>Caldilineae</taxon>
        <taxon>Caldilineales</taxon>
        <taxon>Caldilineaceae</taxon>
        <taxon>Litorilinea</taxon>
    </lineage>
</organism>
<keyword evidence="1" id="KW-0175">Coiled coil</keyword>
<dbReference type="EMBL" id="VIGC01000025">
    <property type="protein sequence ID" value="TQE94328.1"/>
    <property type="molecule type" value="Genomic_DNA"/>
</dbReference>
<proteinExistence type="predicted"/>
<dbReference type="AlphaFoldDB" id="A0A540VC33"/>
<keyword evidence="4" id="KW-1185">Reference proteome</keyword>
<dbReference type="PANTHER" id="PTHR34301">
    <property type="entry name" value="DNA-BINDING PROTEIN-RELATED"/>
    <property type="match status" value="1"/>
</dbReference>
<evidence type="ECO:0000259" key="2">
    <source>
        <dbReference type="Pfam" id="PF13401"/>
    </source>
</evidence>
<accession>A0A540VC33</accession>
<dbReference type="InParanoid" id="A0A540VC33"/>
<comment type="caution">
    <text evidence="3">The sequence shown here is derived from an EMBL/GenBank/DDBJ whole genome shotgun (WGS) entry which is preliminary data.</text>
</comment>
<evidence type="ECO:0000256" key="1">
    <source>
        <dbReference type="SAM" id="Coils"/>
    </source>
</evidence>
<dbReference type="PANTHER" id="PTHR34301:SF8">
    <property type="entry name" value="ATPASE DOMAIN-CONTAINING PROTEIN"/>
    <property type="match status" value="1"/>
</dbReference>
<protein>
    <recommendedName>
        <fullName evidence="2">ORC1/DEAH AAA+ ATPase domain-containing protein</fullName>
    </recommendedName>
</protein>